<protein>
    <submittedName>
        <fullName evidence="1">Uncharacterized protein</fullName>
    </submittedName>
</protein>
<reference evidence="2" key="1">
    <citation type="submission" date="2016-10" db="EMBL/GenBank/DDBJ databases">
        <authorList>
            <person name="Varghese N."/>
            <person name="Submissions S."/>
        </authorList>
    </citation>
    <scope>NUCLEOTIDE SEQUENCE [LARGE SCALE GENOMIC DNA]</scope>
    <source>
        <strain evidence="2">ANC 5109</strain>
    </source>
</reference>
<dbReference type="STRING" id="595670.SAMN05421643_11672"/>
<organism evidence="1 2">
    <name type="scientific">Acinetobacter kyonggiensis</name>
    <dbReference type="NCBI Taxonomy" id="595670"/>
    <lineage>
        <taxon>Bacteria</taxon>
        <taxon>Pseudomonadati</taxon>
        <taxon>Pseudomonadota</taxon>
        <taxon>Gammaproteobacteria</taxon>
        <taxon>Moraxellales</taxon>
        <taxon>Moraxellaceae</taxon>
        <taxon>Acinetobacter</taxon>
    </lineage>
</organism>
<sequence>MTVQISKKAGILALQAHADFLNTGGGSAHFIYYSDSKPASIETAANPTNALCTLSLPKPCIKQVLTDGIELFSTDTALAIKAGIAVWARLYNGNDEPYADFTIGTSGTDIVLNSVDIALGSSQKLDSIILKPY</sequence>
<proteinExistence type="predicted"/>
<dbReference type="AlphaFoldDB" id="A0A1H3L8Z2"/>
<dbReference type="RefSeq" id="WP_092691289.1">
    <property type="nucleotide sequence ID" value="NZ_FNPK01000016.1"/>
</dbReference>
<keyword evidence="2" id="KW-1185">Reference proteome</keyword>
<dbReference type="EMBL" id="FNPK01000016">
    <property type="protein sequence ID" value="SDY60913.1"/>
    <property type="molecule type" value="Genomic_DNA"/>
</dbReference>
<dbReference type="Proteomes" id="UP000199035">
    <property type="component" value="Unassembled WGS sequence"/>
</dbReference>
<evidence type="ECO:0000313" key="1">
    <source>
        <dbReference type="EMBL" id="SDY60913.1"/>
    </source>
</evidence>
<name>A0A1H3L8Z2_9GAMM</name>
<accession>A0A1H3L8Z2</accession>
<gene>
    <name evidence="1" type="ORF">SAMN05421643_11672</name>
</gene>
<evidence type="ECO:0000313" key="2">
    <source>
        <dbReference type="Proteomes" id="UP000199035"/>
    </source>
</evidence>